<feature type="compositionally biased region" description="Polar residues" evidence="2">
    <location>
        <begin position="745"/>
        <end position="763"/>
    </location>
</feature>
<accession>A0A165GSI7</accession>
<name>A0A165GSI7_XYLHT</name>
<dbReference type="Gene3D" id="1.25.40.10">
    <property type="entry name" value="Tetratricopeptide repeat domain"/>
    <property type="match status" value="1"/>
</dbReference>
<dbReference type="OrthoDB" id="69928at2759"/>
<dbReference type="RefSeq" id="XP_018188096.1">
    <property type="nucleotide sequence ID" value="XM_018331052.1"/>
</dbReference>
<comment type="subcellular location">
    <subcellularLocation>
        <location evidence="1">Nucleus</location>
    </subcellularLocation>
</comment>
<dbReference type="InParanoid" id="A0A165GSI7"/>
<evidence type="ECO:0000256" key="2">
    <source>
        <dbReference type="SAM" id="MobiDB-lite"/>
    </source>
</evidence>
<dbReference type="SUPFAM" id="SSF48452">
    <property type="entry name" value="TPR-like"/>
    <property type="match status" value="1"/>
</dbReference>
<keyword evidence="1" id="KW-0866">Nonsense-mediated mRNA decay</keyword>
<feature type="compositionally biased region" description="Pro residues" evidence="2">
    <location>
        <begin position="695"/>
        <end position="704"/>
    </location>
</feature>
<keyword evidence="1" id="KW-0539">Nucleus</keyword>
<feature type="domain" description="DNA/RNA-binding" evidence="3">
    <location>
        <begin position="188"/>
        <end position="475"/>
    </location>
</feature>
<dbReference type="STRING" id="1328760.A0A165GSI7"/>
<reference evidence="5 6" key="1">
    <citation type="journal article" date="2016" name="Fungal Biol.">
        <title>The genome of Xylona heveae provides a window into fungal endophytism.</title>
        <authorList>
            <person name="Gazis R."/>
            <person name="Kuo A."/>
            <person name="Riley R."/>
            <person name="LaButti K."/>
            <person name="Lipzen A."/>
            <person name="Lin J."/>
            <person name="Amirebrahimi M."/>
            <person name="Hesse C.N."/>
            <person name="Spatafora J.W."/>
            <person name="Henrissat B."/>
            <person name="Hainaut M."/>
            <person name="Grigoriev I.V."/>
            <person name="Hibbett D.S."/>
        </authorList>
    </citation>
    <scope>NUCLEOTIDE SEQUENCE [LARGE SCALE GENOMIC DNA]</scope>
    <source>
        <strain evidence="5 6">TC161</strain>
    </source>
</reference>
<dbReference type="InterPro" id="IPR019458">
    <property type="entry name" value="Est1-like_N"/>
</dbReference>
<organism evidence="5 6">
    <name type="scientific">Xylona heveae (strain CBS 132557 / TC161)</name>
    <dbReference type="NCBI Taxonomy" id="1328760"/>
    <lineage>
        <taxon>Eukaryota</taxon>
        <taxon>Fungi</taxon>
        <taxon>Dikarya</taxon>
        <taxon>Ascomycota</taxon>
        <taxon>Pezizomycotina</taxon>
        <taxon>Xylonomycetes</taxon>
        <taxon>Xylonales</taxon>
        <taxon>Xylonaceae</taxon>
        <taxon>Xylona</taxon>
    </lineage>
</organism>
<protein>
    <recommendedName>
        <fullName evidence="1">Nonsense-mediated mRNA decay factor</fullName>
    </recommendedName>
</protein>
<evidence type="ECO:0000259" key="3">
    <source>
        <dbReference type="Pfam" id="PF10373"/>
    </source>
</evidence>
<dbReference type="EMBL" id="KV407458">
    <property type="protein sequence ID" value="KZF22541.1"/>
    <property type="molecule type" value="Genomic_DNA"/>
</dbReference>
<dbReference type="Pfam" id="PF10373">
    <property type="entry name" value="EST1_DNA_bind"/>
    <property type="match status" value="1"/>
</dbReference>
<dbReference type="InterPro" id="IPR018834">
    <property type="entry name" value="DNA/RNA-bd_Est1-type"/>
</dbReference>
<comment type="function">
    <text evidence="1">Plays a role in nonsense-mediated mRNA decay.</text>
</comment>
<feature type="domain" description="Telomerase activating protein Est1-like N-terminal" evidence="4">
    <location>
        <begin position="60"/>
        <end position="176"/>
    </location>
</feature>
<dbReference type="GeneID" id="28896189"/>
<dbReference type="GO" id="GO:0000184">
    <property type="term" value="P:nuclear-transcribed mRNA catabolic process, nonsense-mediated decay"/>
    <property type="evidence" value="ECO:0007669"/>
    <property type="project" value="UniProtKB-KW"/>
</dbReference>
<proteinExistence type="predicted"/>
<dbReference type="PANTHER" id="PTHR15696">
    <property type="entry name" value="SMG-7 SUPPRESSOR WITH MORPHOLOGICAL EFFECT ON GENITALIA PROTEIN 7"/>
    <property type="match status" value="1"/>
</dbReference>
<dbReference type="Pfam" id="PF10374">
    <property type="entry name" value="EST1"/>
    <property type="match status" value="1"/>
</dbReference>
<feature type="compositionally biased region" description="Polar residues" evidence="2">
    <location>
        <begin position="709"/>
        <end position="734"/>
    </location>
</feature>
<evidence type="ECO:0000259" key="4">
    <source>
        <dbReference type="Pfam" id="PF10374"/>
    </source>
</evidence>
<evidence type="ECO:0000313" key="5">
    <source>
        <dbReference type="EMBL" id="KZF22541.1"/>
    </source>
</evidence>
<keyword evidence="6" id="KW-1185">Reference proteome</keyword>
<dbReference type="InterPro" id="IPR045153">
    <property type="entry name" value="Est1/Ebs1-like"/>
</dbReference>
<dbReference type="InterPro" id="IPR011990">
    <property type="entry name" value="TPR-like_helical_dom_sf"/>
</dbReference>
<sequence length="865" mass="95902">MASPVDQAWRFAQRTEKELLAKLAEKDPDFADIDQLTPQYRTACQSVIFLDFEFATNKQIEGRLWDVHGKINNRFRKFLSRFRTDEGKKKPVEKRKTAKRYLDFIKESQRFYRGYIQQLATRFGGIPELVHVARKFNLEGHAGDGSHATDRVRHLVLLSCHQTLVRLGDLSRYRETELVSKDRNWGPAIGYYDLAGAIYPASGAPHNQLAVIALTDGNHLRVVYHLYRALTVEEPFPTAKANLEIEFKKILTAWSKGELVVNTPAHNANSARQTLLTWFVRLHAKCYNGVDFSEHDELENEVLSQLAVDLKERSLEGALQRFSLINIAAEYFAGVRIRDDTKSNESLQALLFFLRLNVKTFFTLLRVLEPELERFISNDNDDNRGHISGSDRVTAVTRRILPGLRHYSSWLRINAPILVAQSPDSPLGIQIKEMWKIYATSLTLLAGTFPVSELPNVEYLLEEDEDTVGFTPFFSERVRKRYYNAQNKKPTMHDTGVERYHPNLEMLARVRDLLIDGLELQLEDSIPLALVEGGRFIYQEEGIPSEALASPREKQATPPVIPLDFPEIEQPDGHKLTTDEEESAGLAANEEVDPSESAASISMSTDMNRMVDSLVGPDPTDSPTNVSSHNPSSQNLYSKSHDAFHQTAGPPTPPAHAFPEYHQHPDESTTPFGKAGPLTARELVQMVQAYSPQSSQPPHPPPGLGTPRASVSSYWPTTPLTAHPSTAPSPQRQFPVQGAGYQFPPWQSQPLPRPSSNGIMSSPTSIWQMDRSQTPAPRPGSSVAHPNGVATGLGVGRDGVGIGNGAFSGMSALDNFGGRASNALTSPLSFGSGQWTVPGPFEHGIPTPNMGFTPPHGPRSGHGAG</sequence>
<evidence type="ECO:0000313" key="6">
    <source>
        <dbReference type="Proteomes" id="UP000076632"/>
    </source>
</evidence>
<gene>
    <name evidence="5" type="ORF">L228DRAFT_238486</name>
</gene>
<feature type="compositionally biased region" description="Polar residues" evidence="2">
    <location>
        <begin position="597"/>
        <end position="607"/>
    </location>
</feature>
<dbReference type="Proteomes" id="UP000076632">
    <property type="component" value="Unassembled WGS sequence"/>
</dbReference>
<dbReference type="PANTHER" id="PTHR15696:SF36">
    <property type="entry name" value="NONSENSE-MEDIATED MRNA DECAY FACTOR"/>
    <property type="match status" value="1"/>
</dbReference>
<dbReference type="OMA" id="QTPPCGQ"/>
<feature type="compositionally biased region" description="Polar residues" evidence="2">
    <location>
        <begin position="621"/>
        <end position="638"/>
    </location>
</feature>
<feature type="region of interest" description="Disordered" evidence="2">
    <location>
        <begin position="689"/>
        <end position="763"/>
    </location>
</feature>
<dbReference type="GO" id="GO:0005634">
    <property type="term" value="C:nucleus"/>
    <property type="evidence" value="ECO:0007669"/>
    <property type="project" value="UniProtKB-SubCell"/>
</dbReference>
<evidence type="ECO:0000256" key="1">
    <source>
        <dbReference type="RuleBase" id="RU369098"/>
    </source>
</evidence>
<feature type="region of interest" description="Disordered" evidence="2">
    <location>
        <begin position="547"/>
        <end position="675"/>
    </location>
</feature>
<dbReference type="AlphaFoldDB" id="A0A165GSI7"/>